<evidence type="ECO:0000256" key="1">
    <source>
        <dbReference type="SAM" id="MobiDB-lite"/>
    </source>
</evidence>
<dbReference type="KEGG" id="eiv:EIN_408820"/>
<name>A0A0A1U270_ENTIV</name>
<dbReference type="GeneID" id="14884634"/>
<dbReference type="RefSeq" id="XP_004184949.1">
    <property type="nucleotide sequence ID" value="XM_004184901.1"/>
</dbReference>
<reference evidence="2 3" key="1">
    <citation type="submission" date="2012-10" db="EMBL/GenBank/DDBJ databases">
        <authorList>
            <person name="Zafar N."/>
            <person name="Inman J."/>
            <person name="Hall N."/>
            <person name="Lorenzi H."/>
            <person name="Caler E."/>
        </authorList>
    </citation>
    <scope>NUCLEOTIDE SEQUENCE [LARGE SCALE GENOMIC DNA]</scope>
    <source>
        <strain evidence="2 3">IP1</strain>
    </source>
</reference>
<dbReference type="VEuPathDB" id="AmoebaDB:EIN_408820"/>
<dbReference type="EMBL" id="KB207048">
    <property type="protein sequence ID" value="ELP85603.1"/>
    <property type="molecule type" value="Genomic_DNA"/>
</dbReference>
<dbReference type="SUPFAM" id="SSF48371">
    <property type="entry name" value="ARM repeat"/>
    <property type="match status" value="1"/>
</dbReference>
<keyword evidence="3" id="KW-1185">Reference proteome</keyword>
<gene>
    <name evidence="2" type="ORF">EIN_408820</name>
</gene>
<dbReference type="InterPro" id="IPR016024">
    <property type="entry name" value="ARM-type_fold"/>
</dbReference>
<dbReference type="AlphaFoldDB" id="A0A0A1U270"/>
<feature type="compositionally biased region" description="Basic and acidic residues" evidence="1">
    <location>
        <begin position="38"/>
        <end position="50"/>
    </location>
</feature>
<evidence type="ECO:0000313" key="2">
    <source>
        <dbReference type="EMBL" id="ELP85603.1"/>
    </source>
</evidence>
<feature type="region of interest" description="Disordered" evidence="1">
    <location>
        <begin position="35"/>
        <end position="60"/>
    </location>
</feature>
<proteinExistence type="predicted"/>
<dbReference type="Proteomes" id="UP000014680">
    <property type="component" value="Unassembled WGS sequence"/>
</dbReference>
<accession>A0A0A1U270</accession>
<evidence type="ECO:0000313" key="3">
    <source>
        <dbReference type="Proteomes" id="UP000014680"/>
    </source>
</evidence>
<sequence length="657" mass="73970">MATQLLPYLDDITTLQERLDVVRQYIFLFEDPTASTPQKKDDEKTPEMPKDVAPTSDYPDHLNDNIKDVLSFILPLIGKEEPSLKNTPDHLFLLLSTSDACVVPLLRLEFHKTVLNLLKTPSDDFLEAIAYFMLHGLPCPQLAPIISQRLCELLKETRNGEMTEMKPNRRLSLLSAVGTLSHRGLLNAAGVNSDGVLCQIMKNGIPDDLPTLHTTVRCIAGLVKHTDNIFTVKDVFNFAVEKLKNGCDLRTEIHLHSIVSTCARMPQIAQEVLTTPVYFSIIQSYVKSKPSRYSSVDIRYFALQTLIIALSRVTEIQEETIKMCESVVLALPSQPLFAHLGADVSGGQHPQMLGVIGLKALCMILMRMLSSKCKSELLYTHIKRISVENVIATIGRCTIIDEESDDKPPVVKTEIKNDRETALYWGLVLIQKMFAYEQMMGKNDVKTAMTNCEKGFFYLVRAVKCFCGKTPDICTLFVDIAKCMKFDTLKAEDNKSHYVHRLVQLMRDFNDSCFEHGASKALFGLCELGLIEKSEIPILGKIALDLMKKFSLLTPDNVETVYSLVYIISEVDYTSDVCGEIVKLAISDVLPWICDNQTKITSNDEDIEKYDFLVLVLLVLFCKTTMTEKMKNIVQQVRKVYGSEAGEITEYCDKLLN</sequence>
<dbReference type="OMA" id="QMIPSKR"/>
<dbReference type="OrthoDB" id="25976at2759"/>
<protein>
    <submittedName>
        <fullName evidence="2">Uncharacterized protein</fullName>
    </submittedName>
</protein>
<organism evidence="2 3">
    <name type="scientific">Entamoeba invadens IP1</name>
    <dbReference type="NCBI Taxonomy" id="370355"/>
    <lineage>
        <taxon>Eukaryota</taxon>
        <taxon>Amoebozoa</taxon>
        <taxon>Evosea</taxon>
        <taxon>Archamoebae</taxon>
        <taxon>Mastigamoebida</taxon>
        <taxon>Entamoebidae</taxon>
        <taxon>Entamoeba</taxon>
    </lineage>
</organism>